<dbReference type="Proteomes" id="UP001205105">
    <property type="component" value="Unassembled WGS sequence"/>
</dbReference>
<feature type="region of interest" description="Disordered" evidence="1">
    <location>
        <begin position="31"/>
        <end position="62"/>
    </location>
</feature>
<name>A0AAD5DUT7_9CHLO</name>
<feature type="compositionally biased region" description="Polar residues" evidence="1">
    <location>
        <begin position="44"/>
        <end position="56"/>
    </location>
</feature>
<comment type="caution">
    <text evidence="2">The sequence shown here is derived from an EMBL/GenBank/DDBJ whole genome shotgun (WGS) entry which is preliminary data.</text>
</comment>
<dbReference type="AlphaFoldDB" id="A0AAD5DUT7"/>
<proteinExistence type="predicted"/>
<evidence type="ECO:0000313" key="3">
    <source>
        <dbReference type="Proteomes" id="UP001205105"/>
    </source>
</evidence>
<dbReference type="EMBL" id="JADXDR010000024">
    <property type="protein sequence ID" value="KAI7844742.1"/>
    <property type="molecule type" value="Genomic_DNA"/>
</dbReference>
<keyword evidence="3" id="KW-1185">Reference proteome</keyword>
<organism evidence="2 3">
    <name type="scientific">Chlorella ohadii</name>
    <dbReference type="NCBI Taxonomy" id="2649997"/>
    <lineage>
        <taxon>Eukaryota</taxon>
        <taxon>Viridiplantae</taxon>
        <taxon>Chlorophyta</taxon>
        <taxon>core chlorophytes</taxon>
        <taxon>Trebouxiophyceae</taxon>
        <taxon>Chlorellales</taxon>
        <taxon>Chlorellaceae</taxon>
        <taxon>Chlorella clade</taxon>
        <taxon>Chlorella</taxon>
    </lineage>
</organism>
<reference evidence="2" key="1">
    <citation type="submission" date="2020-11" db="EMBL/GenBank/DDBJ databases">
        <title>Chlorella ohadii genome sequencing and assembly.</title>
        <authorList>
            <person name="Murik O."/>
            <person name="Treves H."/>
            <person name="Kedem I."/>
            <person name="Shotland Y."/>
            <person name="Kaplan A."/>
        </authorList>
    </citation>
    <scope>NUCLEOTIDE SEQUENCE</scope>
    <source>
        <strain evidence="2">1</strain>
    </source>
</reference>
<feature type="compositionally biased region" description="Pro residues" evidence="1">
    <location>
        <begin position="98"/>
        <end position="107"/>
    </location>
</feature>
<gene>
    <name evidence="2" type="ORF">COHA_001626</name>
</gene>
<accession>A0AAD5DUT7</accession>
<evidence type="ECO:0000313" key="2">
    <source>
        <dbReference type="EMBL" id="KAI7844742.1"/>
    </source>
</evidence>
<evidence type="ECO:0000256" key="1">
    <source>
        <dbReference type="SAM" id="MobiDB-lite"/>
    </source>
</evidence>
<sequence length="173" mass="18346">MAADVPERPTRPPPPAELAWLLSQLPPVSPLSQLPPGDLFAQPQLPSANPFAQPQLGSLLAPSGLQPSVAAYESWQQNASLVQGLPASQAQPLLQPVEPLPPPPPLPNSRMLQPKGPELPSAAMLGSGGGVAHDVLQLPPGLEMQLTERQLLLPFLDCDLPSLDTDLLDLIDW</sequence>
<protein>
    <submittedName>
        <fullName evidence="2">Uncharacterized protein</fullName>
    </submittedName>
</protein>
<feature type="region of interest" description="Disordered" evidence="1">
    <location>
        <begin position="93"/>
        <end position="117"/>
    </location>
</feature>